<protein>
    <recommendedName>
        <fullName evidence="4">Ketoreductase domain-containing protein</fullName>
    </recommendedName>
</protein>
<gene>
    <name evidence="5" type="ORF">CAOG_003681</name>
</gene>
<dbReference type="SUPFAM" id="SSF51735">
    <property type="entry name" value="NAD(P)-binding Rossmann-fold domains"/>
    <property type="match status" value="1"/>
</dbReference>
<evidence type="ECO:0000313" key="6">
    <source>
        <dbReference type="Proteomes" id="UP000008743"/>
    </source>
</evidence>
<dbReference type="Gene3D" id="3.40.50.720">
    <property type="entry name" value="NAD(P)-binding Rossmann-like Domain"/>
    <property type="match status" value="1"/>
</dbReference>
<dbReference type="InParanoid" id="A0A0D2UCL3"/>
<evidence type="ECO:0000256" key="3">
    <source>
        <dbReference type="SAM" id="Phobius"/>
    </source>
</evidence>
<dbReference type="AlphaFoldDB" id="A0A0D2UCL3"/>
<dbReference type="GO" id="GO:0016491">
    <property type="term" value="F:oxidoreductase activity"/>
    <property type="evidence" value="ECO:0007669"/>
    <property type="project" value="UniProtKB-KW"/>
</dbReference>
<name>A0A0D2UCL3_CAPO3</name>
<dbReference type="STRING" id="595528.A0A0D2UCL3"/>
<accession>A0A0D2UCL3</accession>
<dbReference type="PANTHER" id="PTHR44196:SF1">
    <property type="entry name" value="DEHYDROGENASE_REDUCTASE SDR FAMILY MEMBER 7B"/>
    <property type="match status" value="1"/>
</dbReference>
<sequence>MSRALIDFAIFIAELILRIVFDILAAIVGPVIYILERIRAGPRKDFKHILITGGNSGLGEALALAFAKPGVRIVLTARDAARLKSVSEAVSAKGAEVVTHSVDVTNAEKMAEIIQKEDAQVPLDLVIANAGVSSGTINTPGIAEATKPLMDINVQGVFNTVFPIMDSMVKRRRGQIAIMSSLASFFTQPELGDYHTSKYAVRAFSESMRGMLGRYNVGMSVICPGFVESRMTAQAKRNIPLPFLMEAEPAAAIMKDGLERNVSVIAFPFPFSLLTQLFGAAPAPIRSFIALSFTNAKFVARRLKVN</sequence>
<evidence type="ECO:0000313" key="5">
    <source>
        <dbReference type="EMBL" id="KJE92781.1"/>
    </source>
</evidence>
<dbReference type="EMBL" id="KE346364">
    <property type="protein sequence ID" value="KJE92781.1"/>
    <property type="molecule type" value="Genomic_DNA"/>
</dbReference>
<evidence type="ECO:0000256" key="2">
    <source>
        <dbReference type="ARBA" id="ARBA00023002"/>
    </source>
</evidence>
<dbReference type="OrthoDB" id="6251714at2759"/>
<dbReference type="eggNOG" id="KOG1205">
    <property type="taxonomic scope" value="Eukaryota"/>
</dbReference>
<feature type="transmembrane region" description="Helical" evidence="3">
    <location>
        <begin position="15"/>
        <end position="35"/>
    </location>
</feature>
<reference evidence="6" key="1">
    <citation type="submission" date="2011-02" db="EMBL/GenBank/DDBJ databases">
        <title>The Genome Sequence of Capsaspora owczarzaki ATCC 30864.</title>
        <authorList>
            <person name="Russ C."/>
            <person name="Cuomo C."/>
            <person name="Burger G."/>
            <person name="Gray M.W."/>
            <person name="Holland P.W.H."/>
            <person name="King N."/>
            <person name="Lang F.B.F."/>
            <person name="Roger A.J."/>
            <person name="Ruiz-Trillo I."/>
            <person name="Young S.K."/>
            <person name="Zeng Q."/>
            <person name="Gargeya S."/>
            <person name="Alvarado L."/>
            <person name="Berlin A."/>
            <person name="Chapman S.B."/>
            <person name="Chen Z."/>
            <person name="Freedman E."/>
            <person name="Gellesch M."/>
            <person name="Goldberg J."/>
            <person name="Griggs A."/>
            <person name="Gujja S."/>
            <person name="Heilman E."/>
            <person name="Heiman D."/>
            <person name="Howarth C."/>
            <person name="Mehta T."/>
            <person name="Neiman D."/>
            <person name="Pearson M."/>
            <person name="Roberts A."/>
            <person name="Saif S."/>
            <person name="Shea T."/>
            <person name="Shenoy N."/>
            <person name="Sisk P."/>
            <person name="Stolte C."/>
            <person name="Sykes S."/>
            <person name="White J."/>
            <person name="Yandava C."/>
            <person name="Haas B."/>
            <person name="Nusbaum C."/>
            <person name="Birren B."/>
        </authorList>
    </citation>
    <scope>NUCLEOTIDE SEQUENCE</scope>
    <source>
        <strain evidence="6">ATCC 30864</strain>
    </source>
</reference>
<dbReference type="PRINTS" id="PR00081">
    <property type="entry name" value="GDHRDH"/>
</dbReference>
<dbReference type="InterPro" id="IPR002347">
    <property type="entry name" value="SDR_fam"/>
</dbReference>
<keyword evidence="6" id="KW-1185">Reference proteome</keyword>
<dbReference type="OMA" id="VIKGWRP"/>
<keyword evidence="3" id="KW-0472">Membrane</keyword>
<dbReference type="PhylomeDB" id="A0A0D2UCL3"/>
<comment type="similarity">
    <text evidence="1">Belongs to the short-chain dehydrogenases/reductases (SDR) family.</text>
</comment>
<dbReference type="FunCoup" id="A0A0D2UCL3">
    <property type="interactions" value="115"/>
</dbReference>
<evidence type="ECO:0000256" key="1">
    <source>
        <dbReference type="ARBA" id="ARBA00006484"/>
    </source>
</evidence>
<dbReference type="GO" id="GO:0016020">
    <property type="term" value="C:membrane"/>
    <property type="evidence" value="ECO:0007669"/>
    <property type="project" value="TreeGrafter"/>
</dbReference>
<proteinExistence type="inferred from homology"/>
<dbReference type="PANTHER" id="PTHR44196">
    <property type="entry name" value="DEHYDROGENASE/REDUCTASE SDR FAMILY MEMBER 7B"/>
    <property type="match status" value="1"/>
</dbReference>
<dbReference type="InterPro" id="IPR036291">
    <property type="entry name" value="NAD(P)-bd_dom_sf"/>
</dbReference>
<dbReference type="RefSeq" id="XP_004363409.1">
    <property type="nucleotide sequence ID" value="XM_004363352.2"/>
</dbReference>
<organism evidence="5 6">
    <name type="scientific">Capsaspora owczarzaki (strain ATCC 30864)</name>
    <dbReference type="NCBI Taxonomy" id="595528"/>
    <lineage>
        <taxon>Eukaryota</taxon>
        <taxon>Filasterea</taxon>
        <taxon>Capsaspora</taxon>
    </lineage>
</organism>
<feature type="domain" description="Ketoreductase" evidence="4">
    <location>
        <begin position="47"/>
        <end position="230"/>
    </location>
</feature>
<dbReference type="InterPro" id="IPR057326">
    <property type="entry name" value="KR_dom"/>
</dbReference>
<dbReference type="Pfam" id="PF00106">
    <property type="entry name" value="adh_short"/>
    <property type="match status" value="1"/>
</dbReference>
<keyword evidence="2" id="KW-0560">Oxidoreductase</keyword>
<evidence type="ECO:0000259" key="4">
    <source>
        <dbReference type="SMART" id="SM00822"/>
    </source>
</evidence>
<dbReference type="SMART" id="SM00822">
    <property type="entry name" value="PKS_KR"/>
    <property type="match status" value="1"/>
</dbReference>
<dbReference type="Proteomes" id="UP000008743">
    <property type="component" value="Unassembled WGS sequence"/>
</dbReference>
<keyword evidence="3" id="KW-0812">Transmembrane</keyword>
<keyword evidence="3" id="KW-1133">Transmembrane helix</keyword>